<keyword evidence="2" id="KW-1185">Reference proteome</keyword>
<accession>A0A918DVJ0</accession>
<dbReference type="EMBL" id="BMLT01000007">
    <property type="protein sequence ID" value="GGO83874.1"/>
    <property type="molecule type" value="Genomic_DNA"/>
</dbReference>
<organism evidence="1 2">
    <name type="scientific">Marinobacterium nitratireducens</name>
    <dbReference type="NCBI Taxonomy" id="518897"/>
    <lineage>
        <taxon>Bacteria</taxon>
        <taxon>Pseudomonadati</taxon>
        <taxon>Pseudomonadota</taxon>
        <taxon>Gammaproteobacteria</taxon>
        <taxon>Oceanospirillales</taxon>
        <taxon>Oceanospirillaceae</taxon>
        <taxon>Marinobacterium</taxon>
    </lineage>
</organism>
<comment type="caution">
    <text evidence="1">The sequence shown here is derived from an EMBL/GenBank/DDBJ whole genome shotgun (WGS) entry which is preliminary data.</text>
</comment>
<evidence type="ECO:0000313" key="1">
    <source>
        <dbReference type="EMBL" id="GGO83874.1"/>
    </source>
</evidence>
<dbReference type="AlphaFoldDB" id="A0A918DVJ0"/>
<proteinExistence type="predicted"/>
<sequence length="133" mass="14337">MVVARFSYLEQVASAEYRYAGVVDQRGQRAQVAFDLVEHGLVCINLADIAGDTRHFDAAVGNLPSRGGELCCFVAGIEGDIEAGLSQRQGNAAADASAAAGYECDLSSNLRHQLNPQLDCRVHLYQSRLPINK</sequence>
<dbReference type="Proteomes" id="UP000599578">
    <property type="component" value="Unassembled WGS sequence"/>
</dbReference>
<protein>
    <submittedName>
        <fullName evidence="1">Uncharacterized protein</fullName>
    </submittedName>
</protein>
<name>A0A918DVJ0_9GAMM</name>
<reference evidence="1 2" key="1">
    <citation type="journal article" date="2014" name="Int. J. Syst. Evol. Microbiol.">
        <title>Complete genome sequence of Corynebacterium casei LMG S-19264T (=DSM 44701T), isolated from a smear-ripened cheese.</title>
        <authorList>
            <consortium name="US DOE Joint Genome Institute (JGI-PGF)"/>
            <person name="Walter F."/>
            <person name="Albersmeier A."/>
            <person name="Kalinowski J."/>
            <person name="Ruckert C."/>
        </authorList>
    </citation>
    <scope>NUCLEOTIDE SEQUENCE [LARGE SCALE GENOMIC DNA]</scope>
    <source>
        <strain evidence="1 2">CGMCC 1.7286</strain>
    </source>
</reference>
<gene>
    <name evidence="1" type="ORF">GCM10011348_28810</name>
</gene>
<evidence type="ECO:0000313" key="2">
    <source>
        <dbReference type="Proteomes" id="UP000599578"/>
    </source>
</evidence>